<keyword evidence="4" id="KW-1185">Reference proteome</keyword>
<comment type="caution">
    <text evidence="3">The sequence shown here is derived from an EMBL/GenBank/DDBJ whole genome shotgun (WGS) entry which is preliminary data.</text>
</comment>
<evidence type="ECO:0000256" key="1">
    <source>
        <dbReference type="SAM" id="MobiDB-lite"/>
    </source>
</evidence>
<dbReference type="SUPFAM" id="SSF46938">
    <property type="entry name" value="CRAL/TRIO N-terminal domain"/>
    <property type="match status" value="1"/>
</dbReference>
<dbReference type="SMART" id="SM01100">
    <property type="entry name" value="CRAL_TRIO_N"/>
    <property type="match status" value="1"/>
</dbReference>
<dbReference type="Pfam" id="PF03765">
    <property type="entry name" value="CRAL_TRIO_N"/>
    <property type="match status" value="1"/>
</dbReference>
<dbReference type="Proteomes" id="UP000001861">
    <property type="component" value="Unassembled WGS sequence"/>
</dbReference>
<feature type="compositionally biased region" description="Gly residues" evidence="1">
    <location>
        <begin position="359"/>
        <end position="374"/>
    </location>
</feature>
<sequence length="386" mass="42912">MSGKVYVPIPPRPAGYFQTNPRADLTEDERSMYEEVLAHFTKDSYVLPNEEKGELTEKEKFWLSRECLLRYLRASKWKVATAIQRLESTLKWRREFGIYDLTAEYVEPEAVTGKEIIFGYDVKGRPAFYMIPSRQNTDGVERQNQFAVWMLERGIDCMPPGVETLDLLINFAQRAKHPNFSQARTILSIIQDHYPERLGMALLLNMPFLVTAFLKLIFPFVDPVTREKVKLNPSPIEDGLFEQDMIMSEYWGGSQDFEYVHEKYWPEFVKTSTENAARWTAKWKELGGKIGISEWDYKGGPSSEKEEVDGAVSTSVAVETGEKDEQKPSTEPAQKDSKKDEEQAPPQATPAAGGAVTTAGGGAIAAGAVAGSGGDASAAGGDAGGE</sequence>
<dbReference type="InParanoid" id="A8P4H7"/>
<evidence type="ECO:0000313" key="3">
    <source>
        <dbReference type="EMBL" id="EAU83065.1"/>
    </source>
</evidence>
<dbReference type="GeneID" id="6015342"/>
<dbReference type="eggNOG" id="KOG1470">
    <property type="taxonomic scope" value="Eukaryota"/>
</dbReference>
<dbReference type="InterPro" id="IPR036273">
    <property type="entry name" value="CRAL/TRIO_N_dom_sf"/>
</dbReference>
<dbReference type="OrthoDB" id="75724at2759"/>
<dbReference type="InterPro" id="IPR052578">
    <property type="entry name" value="PI_Transfer_CRAL-TRIO"/>
</dbReference>
<reference evidence="3 4" key="1">
    <citation type="journal article" date="2010" name="Proc. Natl. Acad. Sci. U.S.A.">
        <title>Insights into evolution of multicellular fungi from the assembled chromosomes of the mushroom Coprinopsis cinerea (Coprinus cinereus).</title>
        <authorList>
            <person name="Stajich J.E."/>
            <person name="Wilke S.K."/>
            <person name="Ahren D."/>
            <person name="Au C.H."/>
            <person name="Birren B.W."/>
            <person name="Borodovsky M."/>
            <person name="Burns C."/>
            <person name="Canback B."/>
            <person name="Casselton L.A."/>
            <person name="Cheng C.K."/>
            <person name="Deng J."/>
            <person name="Dietrich F.S."/>
            <person name="Fargo D.C."/>
            <person name="Farman M.L."/>
            <person name="Gathman A.C."/>
            <person name="Goldberg J."/>
            <person name="Guigo R."/>
            <person name="Hoegger P.J."/>
            <person name="Hooker J.B."/>
            <person name="Huggins A."/>
            <person name="James T.Y."/>
            <person name="Kamada T."/>
            <person name="Kilaru S."/>
            <person name="Kodira C."/>
            <person name="Kues U."/>
            <person name="Kupfer D."/>
            <person name="Kwan H.S."/>
            <person name="Lomsadze A."/>
            <person name="Li W."/>
            <person name="Lilly W.W."/>
            <person name="Ma L.J."/>
            <person name="Mackey A.J."/>
            <person name="Manning G."/>
            <person name="Martin F."/>
            <person name="Muraguchi H."/>
            <person name="Natvig D.O."/>
            <person name="Palmerini H."/>
            <person name="Ramesh M.A."/>
            <person name="Rehmeyer C.J."/>
            <person name="Roe B.A."/>
            <person name="Shenoy N."/>
            <person name="Stanke M."/>
            <person name="Ter-Hovhannisyan V."/>
            <person name="Tunlid A."/>
            <person name="Velagapudi R."/>
            <person name="Vision T.J."/>
            <person name="Zeng Q."/>
            <person name="Zolan M.E."/>
            <person name="Pukkila P.J."/>
        </authorList>
    </citation>
    <scope>NUCLEOTIDE SEQUENCE [LARGE SCALE GENOMIC DNA]</scope>
    <source>
        <strain evidence="4">Okayama-7 / 130 / ATCC MYA-4618 / FGSC 9003</strain>
    </source>
</reference>
<dbReference type="OMA" id="DIHARPC"/>
<feature type="domain" description="CRAL-TRIO" evidence="2">
    <location>
        <begin position="99"/>
        <end position="259"/>
    </location>
</feature>
<dbReference type="KEGG" id="cci:CC1G_12373"/>
<protein>
    <submittedName>
        <fullName evidence="3">CRAL/TRIO domain-containing protein</fullName>
    </submittedName>
</protein>
<dbReference type="GO" id="GO:0008526">
    <property type="term" value="F:phosphatidylinositol transfer activity"/>
    <property type="evidence" value="ECO:0007669"/>
    <property type="project" value="TreeGrafter"/>
</dbReference>
<proteinExistence type="predicted"/>
<dbReference type="InterPro" id="IPR011074">
    <property type="entry name" value="CRAL/TRIO_N_dom"/>
</dbReference>
<dbReference type="PANTHER" id="PTHR45824:SF29">
    <property type="entry name" value="GH16843P"/>
    <property type="match status" value="1"/>
</dbReference>
<dbReference type="AlphaFoldDB" id="A8P4H7"/>
<dbReference type="RefSeq" id="XP_001838750.1">
    <property type="nucleotide sequence ID" value="XM_001838698.2"/>
</dbReference>
<organism evidence="3 4">
    <name type="scientific">Coprinopsis cinerea (strain Okayama-7 / 130 / ATCC MYA-4618 / FGSC 9003)</name>
    <name type="common">Inky cap fungus</name>
    <name type="synonym">Hormographiella aspergillata</name>
    <dbReference type="NCBI Taxonomy" id="240176"/>
    <lineage>
        <taxon>Eukaryota</taxon>
        <taxon>Fungi</taxon>
        <taxon>Dikarya</taxon>
        <taxon>Basidiomycota</taxon>
        <taxon>Agaricomycotina</taxon>
        <taxon>Agaricomycetes</taxon>
        <taxon>Agaricomycetidae</taxon>
        <taxon>Agaricales</taxon>
        <taxon>Agaricineae</taxon>
        <taxon>Psathyrellaceae</taxon>
        <taxon>Coprinopsis</taxon>
    </lineage>
</organism>
<feature type="region of interest" description="Disordered" evidence="1">
    <location>
        <begin position="294"/>
        <end position="386"/>
    </location>
</feature>
<accession>A8P4H7</accession>
<dbReference type="InterPro" id="IPR001251">
    <property type="entry name" value="CRAL-TRIO_dom"/>
</dbReference>
<gene>
    <name evidence="3" type="ORF">CC1G_12373</name>
</gene>
<dbReference type="PROSITE" id="PS50191">
    <property type="entry name" value="CRAL_TRIO"/>
    <property type="match status" value="1"/>
</dbReference>
<dbReference type="VEuPathDB" id="FungiDB:CC1G_12373"/>
<dbReference type="Pfam" id="PF00650">
    <property type="entry name" value="CRAL_TRIO"/>
    <property type="match status" value="1"/>
</dbReference>
<evidence type="ECO:0000259" key="2">
    <source>
        <dbReference type="PROSITE" id="PS50191"/>
    </source>
</evidence>
<dbReference type="PANTHER" id="PTHR45824">
    <property type="entry name" value="GH16843P"/>
    <property type="match status" value="1"/>
</dbReference>
<name>A8P4H7_COPC7</name>
<dbReference type="SUPFAM" id="SSF52087">
    <property type="entry name" value="CRAL/TRIO domain"/>
    <property type="match status" value="1"/>
</dbReference>
<dbReference type="Gene3D" id="3.40.525.10">
    <property type="entry name" value="CRAL-TRIO lipid binding domain"/>
    <property type="match status" value="1"/>
</dbReference>
<dbReference type="SMART" id="SM00516">
    <property type="entry name" value="SEC14"/>
    <property type="match status" value="1"/>
</dbReference>
<evidence type="ECO:0000313" key="4">
    <source>
        <dbReference type="Proteomes" id="UP000001861"/>
    </source>
</evidence>
<feature type="compositionally biased region" description="Basic and acidic residues" evidence="1">
    <location>
        <begin position="320"/>
        <end position="342"/>
    </location>
</feature>
<dbReference type="CDD" id="cd00170">
    <property type="entry name" value="SEC14"/>
    <property type="match status" value="1"/>
</dbReference>
<dbReference type="EMBL" id="AACS02000004">
    <property type="protein sequence ID" value="EAU83065.1"/>
    <property type="molecule type" value="Genomic_DNA"/>
</dbReference>
<dbReference type="InterPro" id="IPR036865">
    <property type="entry name" value="CRAL-TRIO_dom_sf"/>
</dbReference>